<dbReference type="Pfam" id="PF08268">
    <property type="entry name" value="FBA_3"/>
    <property type="match status" value="1"/>
</dbReference>
<protein>
    <recommendedName>
        <fullName evidence="5">F-box protein</fullName>
    </recommendedName>
</protein>
<dbReference type="InterPro" id="IPR013187">
    <property type="entry name" value="F-box-assoc_dom_typ3"/>
</dbReference>
<keyword evidence="4" id="KW-1185">Reference proteome</keyword>
<name>A0AAU9RY15_THLAR</name>
<accession>A0AAU9RY15</accession>
<gene>
    <name evidence="3" type="ORF">TAV2_LOCUS11133</name>
</gene>
<dbReference type="PANTHER" id="PTHR31672:SF13">
    <property type="entry name" value="F-BOX PROTEIN CPR30-LIKE"/>
    <property type="match status" value="1"/>
</dbReference>
<dbReference type="InterPro" id="IPR050796">
    <property type="entry name" value="SCF_F-box_component"/>
</dbReference>
<organism evidence="3 4">
    <name type="scientific">Thlaspi arvense</name>
    <name type="common">Field penny-cress</name>
    <dbReference type="NCBI Taxonomy" id="13288"/>
    <lineage>
        <taxon>Eukaryota</taxon>
        <taxon>Viridiplantae</taxon>
        <taxon>Streptophyta</taxon>
        <taxon>Embryophyta</taxon>
        <taxon>Tracheophyta</taxon>
        <taxon>Spermatophyta</taxon>
        <taxon>Magnoliopsida</taxon>
        <taxon>eudicotyledons</taxon>
        <taxon>Gunneridae</taxon>
        <taxon>Pentapetalae</taxon>
        <taxon>rosids</taxon>
        <taxon>malvids</taxon>
        <taxon>Brassicales</taxon>
        <taxon>Brassicaceae</taxon>
        <taxon>Thlaspideae</taxon>
        <taxon>Thlaspi</taxon>
    </lineage>
</organism>
<dbReference type="InterPro" id="IPR001810">
    <property type="entry name" value="F-box_dom"/>
</dbReference>
<proteinExistence type="predicted"/>
<feature type="domain" description="F-box associated beta-propeller type 3" evidence="2">
    <location>
        <begin position="124"/>
        <end position="391"/>
    </location>
</feature>
<evidence type="ECO:0000313" key="3">
    <source>
        <dbReference type="EMBL" id="CAH2054297.1"/>
    </source>
</evidence>
<sequence length="424" mass="49268">SVIRFYPLRRRKLLRRREYKMAETSAKRLKRAGTWVDVENVHDLFVDILSRLPVQSIWSLRTVSKKWYGSIRNKTFAKNLLAKSKEEPRFIACLKMAKRMRLETMIPGRVEKSHLNTIDPAGRSDEDYMYMISSFNGLICCVNYINEENVEGNNFWDLQIRIINPCTGETLLLPQGTPSFKFEPSFGVAYGSDEFKVFRIFCQEKVPKEKVYDGFYYEGGRVLRAHTSAVVYECEVYSSRTCVWENIGTVPCVPMYTHLSPFRSVHVFVGGKVYWLSSLFEPEEILSVDFDGRFEVIKLPHYHTNQKGEDRITDDTFLINLHGCLSVVVRHPNYMDVWIWKKHGWEFVCFDTMPFRENDLVLAITSLESEIFWVTQKLWCSYNVDTNSWKRIKRVNAISAGLANPSLLPFAKSIFPCNGDGMVP</sequence>
<dbReference type="SUPFAM" id="SSF81383">
    <property type="entry name" value="F-box domain"/>
    <property type="match status" value="1"/>
</dbReference>
<feature type="domain" description="F-box" evidence="1">
    <location>
        <begin position="43"/>
        <end position="76"/>
    </location>
</feature>
<dbReference type="EMBL" id="OU466859">
    <property type="protein sequence ID" value="CAH2054297.1"/>
    <property type="molecule type" value="Genomic_DNA"/>
</dbReference>
<dbReference type="NCBIfam" id="TIGR01640">
    <property type="entry name" value="F_box_assoc_1"/>
    <property type="match status" value="1"/>
</dbReference>
<dbReference type="InterPro" id="IPR036047">
    <property type="entry name" value="F-box-like_dom_sf"/>
</dbReference>
<dbReference type="InterPro" id="IPR011043">
    <property type="entry name" value="Gal_Oxase/kelch_b-propeller"/>
</dbReference>
<dbReference type="SUPFAM" id="SSF50965">
    <property type="entry name" value="Galactose oxidase, central domain"/>
    <property type="match status" value="1"/>
</dbReference>
<reference evidence="3 4" key="1">
    <citation type="submission" date="2022-03" db="EMBL/GenBank/DDBJ databases">
        <authorList>
            <person name="Nunn A."/>
            <person name="Chopra R."/>
            <person name="Nunn A."/>
            <person name="Contreras Garrido A."/>
        </authorList>
    </citation>
    <scope>NUCLEOTIDE SEQUENCE [LARGE SCALE GENOMIC DNA]</scope>
</reference>
<evidence type="ECO:0000259" key="2">
    <source>
        <dbReference type="Pfam" id="PF08268"/>
    </source>
</evidence>
<evidence type="ECO:0000259" key="1">
    <source>
        <dbReference type="Pfam" id="PF00646"/>
    </source>
</evidence>
<dbReference type="Proteomes" id="UP000836841">
    <property type="component" value="Chromosome 3"/>
</dbReference>
<dbReference type="PANTHER" id="PTHR31672">
    <property type="entry name" value="BNACNNG10540D PROTEIN"/>
    <property type="match status" value="1"/>
</dbReference>
<dbReference type="InterPro" id="IPR017451">
    <property type="entry name" value="F-box-assoc_interact_dom"/>
</dbReference>
<dbReference type="AlphaFoldDB" id="A0AAU9RY15"/>
<evidence type="ECO:0008006" key="5">
    <source>
        <dbReference type="Google" id="ProtNLM"/>
    </source>
</evidence>
<feature type="non-terminal residue" evidence="3">
    <location>
        <position position="1"/>
    </location>
</feature>
<evidence type="ECO:0000313" key="4">
    <source>
        <dbReference type="Proteomes" id="UP000836841"/>
    </source>
</evidence>
<dbReference type="Pfam" id="PF00646">
    <property type="entry name" value="F-box"/>
    <property type="match status" value="1"/>
</dbReference>